<dbReference type="Proteomes" id="UP000197068">
    <property type="component" value="Unassembled WGS sequence"/>
</dbReference>
<sequence length="238" mass="27699">MRPTYAPHDLTARYMNKNRHEIAIQRLTTLLEHLSVQAKQTDLLNTKHKSHYLIENNNLFSQHLFSTESDKFSPYTKEVTKRLNEFSRLYRSSTNNVNKAEIALSSLLKIEQQIAALMKALEANQVMHQAAQVSVDARKKVRIKATKASQYDNYNKMAKEVLLSSHQLHQQLSEHHEFERRLMAMVTEREQQRIQSKASNSNKLSQEVLALHQRLGRCRKAISAIERNIELAQKKNLR</sequence>
<keyword evidence="2" id="KW-1185">Reference proteome</keyword>
<dbReference type="EMBL" id="BDQM01000040">
    <property type="protein sequence ID" value="GAW97664.1"/>
    <property type="molecule type" value="Genomic_DNA"/>
</dbReference>
<dbReference type="InterPro" id="IPR010890">
    <property type="entry name" value="PriC"/>
</dbReference>
<accession>A0ABQ0MZC9</accession>
<evidence type="ECO:0000313" key="1">
    <source>
        <dbReference type="EMBL" id="GAW97664.1"/>
    </source>
</evidence>
<gene>
    <name evidence="1" type="primary">priC</name>
    <name evidence="1" type="ORF">MTCD1_03304</name>
</gene>
<evidence type="ECO:0000313" key="2">
    <source>
        <dbReference type="Proteomes" id="UP000197068"/>
    </source>
</evidence>
<organism evidence="1 2">
    <name type="scientific">Colwellia marinimaniae</name>
    <dbReference type="NCBI Taxonomy" id="1513592"/>
    <lineage>
        <taxon>Bacteria</taxon>
        <taxon>Pseudomonadati</taxon>
        <taxon>Pseudomonadota</taxon>
        <taxon>Gammaproteobacteria</taxon>
        <taxon>Alteromonadales</taxon>
        <taxon>Colwelliaceae</taxon>
        <taxon>Colwellia</taxon>
    </lineage>
</organism>
<protein>
    <submittedName>
        <fullName evidence="1">Prephenate dehydrogenase</fullName>
    </submittedName>
</protein>
<proteinExistence type="predicted"/>
<reference evidence="1 2" key="1">
    <citation type="submission" date="2017-06" db="EMBL/GenBank/DDBJ databases">
        <title>Whole Genome Sequences of Colwellia marinimaniae MTCD1.</title>
        <authorList>
            <person name="Kusumoto H."/>
            <person name="Inoue M."/>
            <person name="Tanikawa K."/>
            <person name="Maeji H."/>
            <person name="Cameron J.H."/>
            <person name="Bartlett D.H."/>
        </authorList>
    </citation>
    <scope>NUCLEOTIDE SEQUENCE [LARGE SCALE GENOMIC DNA]</scope>
    <source>
        <strain evidence="1 2">MTCD1</strain>
    </source>
</reference>
<dbReference type="Pfam" id="PF07445">
    <property type="entry name" value="PriC"/>
    <property type="match status" value="1"/>
</dbReference>
<name>A0ABQ0MZC9_9GAMM</name>
<comment type="caution">
    <text evidence="1">The sequence shown here is derived from an EMBL/GenBank/DDBJ whole genome shotgun (WGS) entry which is preliminary data.</text>
</comment>
<dbReference type="InterPro" id="IPR038338">
    <property type="entry name" value="PriC_sf"/>
</dbReference>
<dbReference type="Gene3D" id="1.20.1270.340">
    <property type="match status" value="1"/>
</dbReference>